<evidence type="ECO:0000256" key="2">
    <source>
        <dbReference type="ARBA" id="ARBA00022777"/>
    </source>
</evidence>
<feature type="region of interest" description="Disordered" evidence="4">
    <location>
        <begin position="103"/>
        <end position="124"/>
    </location>
</feature>
<keyword evidence="5" id="KW-0472">Membrane</keyword>
<dbReference type="CDD" id="cd16917">
    <property type="entry name" value="HATPase_UhpB-NarQ-NarX-like"/>
    <property type="match status" value="1"/>
</dbReference>
<dbReference type="GO" id="GO:0000160">
    <property type="term" value="P:phosphorelay signal transduction system"/>
    <property type="evidence" value="ECO:0007669"/>
    <property type="project" value="UniProtKB-KW"/>
</dbReference>
<sequence length="454" mass="49064">MEDQPVPGTPAAPDEPSVPSSRPQQEAADGLVPLDPLEQAPVRAHRSSQGAWLGGVAAGIADHLGWPVMLVRGAFVLLGSMQMIGVFAYGLLWVLLPADDEQDEPEAPGLEAARRQDMRRRPGPAMERVRQDVAAVGSMVLVGSGLVLLVSRFGLGPSSAVFWPLAFAAAGVAIVWRQADAPRTSTSETEGRFGRLMLGRHWGELLRMMVGLSLVGASVSMVAASQIGVAQLPMVLGFAALLLLGVGIAGAPWVAKWRRASQTAHERALLEQARADMAAHLHDSVLQTLALIQRQSNDPRTVAALARRQERELRTWLYGEVPADTSLKTALTRATQEIEDERGVEVELVCVGDADTDPQTDAVVRAAREAMMNAAKHSGEQRIDVYCEVEDGQVEVFVRDRGAGFDPETIDDDRMGVRRSILERMERYGGSARIRTAPGEGTEVRLVMEIGRDD</sequence>
<dbReference type="RefSeq" id="WP_123575149.1">
    <property type="nucleotide sequence ID" value="NZ_RKHG01000001.1"/>
</dbReference>
<dbReference type="Pfam" id="PF02518">
    <property type="entry name" value="HATPase_c"/>
    <property type="match status" value="1"/>
</dbReference>
<evidence type="ECO:0000256" key="5">
    <source>
        <dbReference type="SAM" id="Phobius"/>
    </source>
</evidence>
<keyword evidence="5" id="KW-1133">Transmembrane helix</keyword>
<feature type="region of interest" description="Disordered" evidence="4">
    <location>
        <begin position="1"/>
        <end position="27"/>
    </location>
</feature>
<evidence type="ECO:0000259" key="6">
    <source>
        <dbReference type="Pfam" id="PF02518"/>
    </source>
</evidence>
<evidence type="ECO:0000313" key="8">
    <source>
        <dbReference type="EMBL" id="ROR53820.1"/>
    </source>
</evidence>
<keyword evidence="3" id="KW-0902">Two-component regulatory system</keyword>
<feature type="transmembrane region" description="Helical" evidence="5">
    <location>
        <begin position="235"/>
        <end position="255"/>
    </location>
</feature>
<dbReference type="AlphaFoldDB" id="A0A3N1ZSH6"/>
<dbReference type="Pfam" id="PF04024">
    <property type="entry name" value="PspC"/>
    <property type="match status" value="1"/>
</dbReference>
<evidence type="ECO:0000259" key="7">
    <source>
        <dbReference type="Pfam" id="PF04024"/>
    </source>
</evidence>
<dbReference type="GO" id="GO:0016301">
    <property type="term" value="F:kinase activity"/>
    <property type="evidence" value="ECO:0007669"/>
    <property type="project" value="UniProtKB-KW"/>
</dbReference>
<dbReference type="InterPro" id="IPR003594">
    <property type="entry name" value="HATPase_dom"/>
</dbReference>
<protein>
    <submittedName>
        <fullName evidence="8">Phage shock protein C (PspC) family protein</fullName>
    </submittedName>
</protein>
<feature type="transmembrane region" description="Helical" evidence="5">
    <location>
        <begin position="74"/>
        <end position="96"/>
    </location>
</feature>
<dbReference type="EMBL" id="RKHG01000001">
    <property type="protein sequence ID" value="ROR53820.1"/>
    <property type="molecule type" value="Genomic_DNA"/>
</dbReference>
<comment type="caution">
    <text evidence="8">The sequence shown here is derived from an EMBL/GenBank/DDBJ whole genome shotgun (WGS) entry which is preliminary data.</text>
</comment>
<gene>
    <name evidence="8" type="ORF">EDD41_0993</name>
</gene>
<dbReference type="InterPro" id="IPR050482">
    <property type="entry name" value="Sensor_HK_TwoCompSys"/>
</dbReference>
<dbReference type="InterPro" id="IPR007168">
    <property type="entry name" value="Phageshock_PspC_N"/>
</dbReference>
<organism evidence="8 9">
    <name type="scientific">Luteococcus japonicus</name>
    <dbReference type="NCBI Taxonomy" id="33984"/>
    <lineage>
        <taxon>Bacteria</taxon>
        <taxon>Bacillati</taxon>
        <taxon>Actinomycetota</taxon>
        <taxon>Actinomycetes</taxon>
        <taxon>Propionibacteriales</taxon>
        <taxon>Propionibacteriaceae</taxon>
        <taxon>Luteococcus</taxon>
    </lineage>
</organism>
<evidence type="ECO:0000256" key="3">
    <source>
        <dbReference type="ARBA" id="ARBA00023012"/>
    </source>
</evidence>
<keyword evidence="5" id="KW-0812">Transmembrane</keyword>
<keyword evidence="1" id="KW-0808">Transferase</keyword>
<evidence type="ECO:0000256" key="4">
    <source>
        <dbReference type="SAM" id="MobiDB-lite"/>
    </source>
</evidence>
<feature type="domain" description="Histidine kinase/HSP90-like ATPase" evidence="6">
    <location>
        <begin position="361"/>
        <end position="448"/>
    </location>
</feature>
<dbReference type="Proteomes" id="UP000275749">
    <property type="component" value="Unassembled WGS sequence"/>
</dbReference>
<keyword evidence="2" id="KW-0418">Kinase</keyword>
<dbReference type="PANTHER" id="PTHR24421">
    <property type="entry name" value="NITRATE/NITRITE SENSOR PROTEIN NARX-RELATED"/>
    <property type="match status" value="1"/>
</dbReference>
<dbReference type="PANTHER" id="PTHR24421:SF61">
    <property type="entry name" value="OXYGEN SENSOR HISTIDINE KINASE NREB"/>
    <property type="match status" value="1"/>
</dbReference>
<accession>A0A3N1ZSH6</accession>
<proteinExistence type="predicted"/>
<feature type="domain" description="Phage shock protein PspC N-terminal" evidence="7">
    <location>
        <begin position="44"/>
        <end position="98"/>
    </location>
</feature>
<feature type="transmembrane region" description="Helical" evidence="5">
    <location>
        <begin position="205"/>
        <end position="229"/>
    </location>
</feature>
<dbReference type="SUPFAM" id="SSF55874">
    <property type="entry name" value="ATPase domain of HSP90 chaperone/DNA topoisomerase II/histidine kinase"/>
    <property type="match status" value="1"/>
</dbReference>
<dbReference type="Gene3D" id="3.30.565.10">
    <property type="entry name" value="Histidine kinase-like ATPase, C-terminal domain"/>
    <property type="match status" value="1"/>
</dbReference>
<name>A0A3N1ZSH6_9ACTN</name>
<evidence type="ECO:0000313" key="9">
    <source>
        <dbReference type="Proteomes" id="UP000275749"/>
    </source>
</evidence>
<dbReference type="InterPro" id="IPR036890">
    <property type="entry name" value="HATPase_C_sf"/>
</dbReference>
<evidence type="ECO:0000256" key="1">
    <source>
        <dbReference type="ARBA" id="ARBA00022679"/>
    </source>
</evidence>
<feature type="transmembrane region" description="Helical" evidence="5">
    <location>
        <begin position="160"/>
        <end position="176"/>
    </location>
</feature>
<reference evidence="8 9" key="1">
    <citation type="submission" date="2018-11" db="EMBL/GenBank/DDBJ databases">
        <title>Sequencing the genomes of 1000 actinobacteria strains.</title>
        <authorList>
            <person name="Klenk H.-P."/>
        </authorList>
    </citation>
    <scope>NUCLEOTIDE SEQUENCE [LARGE SCALE GENOMIC DNA]</scope>
    <source>
        <strain evidence="8 9">DSM 10546</strain>
    </source>
</reference>
<feature type="transmembrane region" description="Helical" evidence="5">
    <location>
        <begin position="133"/>
        <end position="154"/>
    </location>
</feature>